<dbReference type="SUPFAM" id="SSF53335">
    <property type="entry name" value="S-adenosyl-L-methionine-dependent methyltransferases"/>
    <property type="match status" value="1"/>
</dbReference>
<dbReference type="InterPro" id="IPR050320">
    <property type="entry name" value="N5-glutamine_MTase"/>
</dbReference>
<dbReference type="Pfam" id="PF17827">
    <property type="entry name" value="PrmC_N"/>
    <property type="match status" value="1"/>
</dbReference>
<dbReference type="InterPro" id="IPR002052">
    <property type="entry name" value="DNA_methylase_N6_adenine_CS"/>
</dbReference>
<proteinExistence type="inferred from homology"/>
<dbReference type="InterPro" id="IPR019874">
    <property type="entry name" value="RF_methyltr_PrmC"/>
</dbReference>
<comment type="caution">
    <text evidence="5">Lacks conserved residue(s) required for the propagation of feature annotation.</text>
</comment>
<dbReference type="HAMAP" id="MF_02126">
    <property type="entry name" value="RF_methyltr_PrmC"/>
    <property type="match status" value="1"/>
</dbReference>
<evidence type="ECO:0000256" key="2">
    <source>
        <dbReference type="ARBA" id="ARBA00022679"/>
    </source>
</evidence>
<dbReference type="PANTHER" id="PTHR18895">
    <property type="entry name" value="HEMK METHYLTRANSFERASE"/>
    <property type="match status" value="1"/>
</dbReference>
<evidence type="ECO:0000259" key="7">
    <source>
        <dbReference type="Pfam" id="PF17827"/>
    </source>
</evidence>
<keyword evidence="9" id="KW-1185">Reference proteome</keyword>
<reference evidence="9" key="1">
    <citation type="submission" date="2017-02" db="EMBL/GenBank/DDBJ databases">
        <authorList>
            <person name="Varghese N."/>
            <person name="Submissions S."/>
        </authorList>
    </citation>
    <scope>NUCLEOTIDE SEQUENCE [LARGE SCALE GENOMIC DNA]</scope>
    <source>
        <strain evidence="9">DSM 15739</strain>
    </source>
</reference>
<feature type="binding site" evidence="5">
    <location>
        <position position="147"/>
    </location>
    <ligand>
        <name>S-adenosyl-L-methionine</name>
        <dbReference type="ChEBI" id="CHEBI:59789"/>
    </ligand>
</feature>
<dbReference type="CDD" id="cd02440">
    <property type="entry name" value="AdoMet_MTases"/>
    <property type="match status" value="1"/>
</dbReference>
<dbReference type="GO" id="GO:0003676">
    <property type="term" value="F:nucleic acid binding"/>
    <property type="evidence" value="ECO:0007669"/>
    <property type="project" value="InterPro"/>
</dbReference>
<dbReference type="PROSITE" id="PS00092">
    <property type="entry name" value="N6_MTASE"/>
    <property type="match status" value="1"/>
</dbReference>
<dbReference type="Gene3D" id="1.10.8.10">
    <property type="entry name" value="DNA helicase RuvA subunit, C-terminal domain"/>
    <property type="match status" value="1"/>
</dbReference>
<organism evidence="8 9">
    <name type="scientific">Globicatella sulfidifaciens DSM 15739</name>
    <dbReference type="NCBI Taxonomy" id="1121925"/>
    <lineage>
        <taxon>Bacteria</taxon>
        <taxon>Bacillati</taxon>
        <taxon>Bacillota</taxon>
        <taxon>Bacilli</taxon>
        <taxon>Lactobacillales</taxon>
        <taxon>Aerococcaceae</taxon>
        <taxon>Globicatella</taxon>
    </lineage>
</organism>
<dbReference type="GO" id="GO:0032259">
    <property type="term" value="P:methylation"/>
    <property type="evidence" value="ECO:0007669"/>
    <property type="project" value="UniProtKB-KW"/>
</dbReference>
<dbReference type="InterPro" id="IPR004556">
    <property type="entry name" value="HemK-like"/>
</dbReference>
<evidence type="ECO:0000259" key="6">
    <source>
        <dbReference type="Pfam" id="PF05175"/>
    </source>
</evidence>
<dbReference type="NCBIfam" id="TIGR00536">
    <property type="entry name" value="hemK_fam"/>
    <property type="match status" value="1"/>
</dbReference>
<name>A0A1T4KYN0_9LACT</name>
<feature type="domain" description="Release factor glutamine methyltransferase N-terminal" evidence="7">
    <location>
        <begin position="11"/>
        <end position="79"/>
    </location>
</feature>
<evidence type="ECO:0000313" key="8">
    <source>
        <dbReference type="EMBL" id="SJZ47565.1"/>
    </source>
</evidence>
<dbReference type="InterPro" id="IPR029063">
    <property type="entry name" value="SAM-dependent_MTases_sf"/>
</dbReference>
<accession>A0A1T4KYN0</accession>
<dbReference type="EMBL" id="FUWO01000006">
    <property type="protein sequence ID" value="SJZ47565.1"/>
    <property type="molecule type" value="Genomic_DNA"/>
</dbReference>
<dbReference type="OrthoDB" id="9800643at2"/>
<dbReference type="GO" id="GO:0102559">
    <property type="term" value="F:peptide chain release factor N(5)-glutamine methyltransferase activity"/>
    <property type="evidence" value="ECO:0007669"/>
    <property type="project" value="UniProtKB-EC"/>
</dbReference>
<feature type="binding site" evidence="5">
    <location>
        <begin position="124"/>
        <end position="128"/>
    </location>
    <ligand>
        <name>S-adenosyl-L-methionine</name>
        <dbReference type="ChEBI" id="CHEBI:59789"/>
    </ligand>
</feature>
<evidence type="ECO:0000256" key="4">
    <source>
        <dbReference type="ARBA" id="ARBA00048391"/>
    </source>
</evidence>
<feature type="domain" description="Methyltransferase small" evidence="6">
    <location>
        <begin position="112"/>
        <end position="197"/>
    </location>
</feature>
<feature type="binding site" evidence="5">
    <location>
        <position position="189"/>
    </location>
    <ligand>
        <name>S-adenosyl-L-methionine</name>
        <dbReference type="ChEBI" id="CHEBI:59789"/>
    </ligand>
</feature>
<dbReference type="InterPro" id="IPR040758">
    <property type="entry name" value="PrmC_N"/>
</dbReference>
<evidence type="ECO:0000256" key="5">
    <source>
        <dbReference type="HAMAP-Rule" id="MF_02126"/>
    </source>
</evidence>
<comment type="function">
    <text evidence="5">Methylates the class 1 translation termination release factors RF1/PrfA and RF2/PrfB on the glutamine residue of the universally conserved GGQ motif.</text>
</comment>
<keyword evidence="2 5" id="KW-0808">Transferase</keyword>
<protein>
    <recommendedName>
        <fullName evidence="5">Release factor glutamine methyltransferase</fullName>
        <shortName evidence="5">RF MTase</shortName>
        <ecNumber evidence="5">2.1.1.297</ecNumber>
    </recommendedName>
    <alternativeName>
        <fullName evidence="5">N5-glutamine methyltransferase PrmC</fullName>
    </alternativeName>
    <alternativeName>
        <fullName evidence="5">Protein-(glutamine-N5) MTase PrmC</fullName>
    </alternativeName>
    <alternativeName>
        <fullName evidence="5">Protein-glutamine N-methyltransferase PrmC</fullName>
    </alternativeName>
</protein>
<dbReference type="Proteomes" id="UP000189941">
    <property type="component" value="Unassembled WGS sequence"/>
</dbReference>
<dbReference type="NCBIfam" id="TIGR03534">
    <property type="entry name" value="RF_mod_PrmC"/>
    <property type="match status" value="1"/>
</dbReference>
<dbReference type="Pfam" id="PF05175">
    <property type="entry name" value="MTS"/>
    <property type="match status" value="1"/>
</dbReference>
<feature type="binding site" evidence="5">
    <location>
        <begin position="189"/>
        <end position="192"/>
    </location>
    <ligand>
        <name>substrate</name>
    </ligand>
</feature>
<keyword evidence="3 5" id="KW-0949">S-adenosyl-L-methionine</keyword>
<evidence type="ECO:0000256" key="3">
    <source>
        <dbReference type="ARBA" id="ARBA00022691"/>
    </source>
</evidence>
<dbReference type="InterPro" id="IPR007848">
    <property type="entry name" value="Small_mtfrase_dom"/>
</dbReference>
<dbReference type="PANTHER" id="PTHR18895:SF74">
    <property type="entry name" value="MTRF1L RELEASE FACTOR GLUTAMINE METHYLTRANSFERASE"/>
    <property type="match status" value="1"/>
</dbReference>
<dbReference type="RefSeq" id="WP_159443860.1">
    <property type="nucleotide sequence ID" value="NZ_FUWO01000006.1"/>
</dbReference>
<comment type="similarity">
    <text evidence="5">Belongs to the protein N5-glutamine methyltransferase family. PrmC subfamily.</text>
</comment>
<sequence length="286" mass="32072">MVLSSKMTLAEALQRASVFLQENGIQDSPIKDYWQRTFDWDYTQLILNLNMPLNDEQAMRFNEVLKRLAQHEPIQYILGKADFVGETYYVTPDTLIPREDTYGLIEMGCAFLKEHPQAKVIDIGTGSGIIAIELAKQLAPNQVTAVDISPAALAIAQKNGQHHQVQVEWLESDLMSALTGRQFDLIVSNPPYIAEDELALMDESVKRFEPATALFAEQQGLAIYQRLAETLPSFLSDNGQILLEIGFKQASAVQTIFQKTFPNAIISVHQDLNGLDRYIKIDTQKG</sequence>
<dbReference type="STRING" id="1121925.SAMN02746011_00893"/>
<dbReference type="EC" id="2.1.1.297" evidence="5"/>
<evidence type="ECO:0000256" key="1">
    <source>
        <dbReference type="ARBA" id="ARBA00022603"/>
    </source>
</evidence>
<dbReference type="AlphaFoldDB" id="A0A1T4KYN0"/>
<dbReference type="Gene3D" id="3.40.50.150">
    <property type="entry name" value="Vaccinia Virus protein VP39"/>
    <property type="match status" value="1"/>
</dbReference>
<evidence type="ECO:0000313" key="9">
    <source>
        <dbReference type="Proteomes" id="UP000189941"/>
    </source>
</evidence>
<gene>
    <name evidence="5" type="primary">prmC</name>
    <name evidence="8" type="ORF">SAMN02746011_00893</name>
</gene>
<keyword evidence="1 5" id="KW-0489">Methyltransferase</keyword>
<comment type="catalytic activity">
    <reaction evidence="4 5">
        <text>L-glutaminyl-[peptide chain release factor] + S-adenosyl-L-methionine = N(5)-methyl-L-glutaminyl-[peptide chain release factor] + S-adenosyl-L-homocysteine + H(+)</text>
        <dbReference type="Rhea" id="RHEA:42896"/>
        <dbReference type="Rhea" id="RHEA-COMP:10271"/>
        <dbReference type="Rhea" id="RHEA-COMP:10272"/>
        <dbReference type="ChEBI" id="CHEBI:15378"/>
        <dbReference type="ChEBI" id="CHEBI:30011"/>
        <dbReference type="ChEBI" id="CHEBI:57856"/>
        <dbReference type="ChEBI" id="CHEBI:59789"/>
        <dbReference type="ChEBI" id="CHEBI:61891"/>
        <dbReference type="EC" id="2.1.1.297"/>
    </reaction>
</comment>